<feature type="chain" id="PRO_5012396627" description="Phosphoglycerate mutase-like protein" evidence="4">
    <location>
        <begin position="20"/>
        <end position="379"/>
    </location>
</feature>
<dbReference type="FunCoup" id="A0A1Z5RB99">
    <property type="interactions" value="1071"/>
</dbReference>
<keyword evidence="6" id="KW-1185">Reference proteome</keyword>
<dbReference type="SUPFAM" id="SSF53254">
    <property type="entry name" value="Phosphoglycerate mutase-like"/>
    <property type="match status" value="1"/>
</dbReference>
<name>A0A1Z5RB99_SORBI</name>
<dbReference type="PANTHER" id="PTHR48100:SF1">
    <property type="entry name" value="HISTIDINE PHOSPHATASE FAMILY PROTEIN-RELATED"/>
    <property type="match status" value="1"/>
</dbReference>
<comment type="similarity">
    <text evidence="1">Belongs to the phosphoglycerate mutase family.</text>
</comment>
<dbReference type="SMART" id="SM00855">
    <property type="entry name" value="PGAM"/>
    <property type="match status" value="1"/>
</dbReference>
<dbReference type="InterPro" id="IPR013078">
    <property type="entry name" value="His_Pase_superF_clade-1"/>
</dbReference>
<comment type="function">
    <text evidence="2">May play a role in carbohydrates metabolism.</text>
</comment>
<reference evidence="5 6" key="1">
    <citation type="journal article" date="2009" name="Nature">
        <title>The Sorghum bicolor genome and the diversification of grasses.</title>
        <authorList>
            <person name="Paterson A.H."/>
            <person name="Bowers J.E."/>
            <person name="Bruggmann R."/>
            <person name="Dubchak I."/>
            <person name="Grimwood J."/>
            <person name="Gundlach H."/>
            <person name="Haberer G."/>
            <person name="Hellsten U."/>
            <person name="Mitros T."/>
            <person name="Poliakov A."/>
            <person name="Schmutz J."/>
            <person name="Spannagl M."/>
            <person name="Tang H."/>
            <person name="Wang X."/>
            <person name="Wicker T."/>
            <person name="Bharti A.K."/>
            <person name="Chapman J."/>
            <person name="Feltus F.A."/>
            <person name="Gowik U."/>
            <person name="Grigoriev I.V."/>
            <person name="Lyons E."/>
            <person name="Maher C.A."/>
            <person name="Martis M."/>
            <person name="Narechania A."/>
            <person name="Otillar R.P."/>
            <person name="Penning B.W."/>
            <person name="Salamov A.A."/>
            <person name="Wang Y."/>
            <person name="Zhang L."/>
            <person name="Carpita N.C."/>
            <person name="Freeling M."/>
            <person name="Gingle A.R."/>
            <person name="Hash C.T."/>
            <person name="Keller B."/>
            <person name="Klein P."/>
            <person name="Kresovich S."/>
            <person name="McCann M.C."/>
            <person name="Ming R."/>
            <person name="Peterson D.G."/>
            <person name="Mehboob-ur-Rahman"/>
            <person name="Ware D."/>
            <person name="Westhoff P."/>
            <person name="Mayer K.F."/>
            <person name="Messing J."/>
            <person name="Rokhsar D.S."/>
        </authorList>
    </citation>
    <scope>NUCLEOTIDE SEQUENCE [LARGE SCALE GENOMIC DNA]</scope>
    <source>
        <strain evidence="6">cv. BTx623</strain>
    </source>
</reference>
<dbReference type="Gene3D" id="3.40.50.1240">
    <property type="entry name" value="Phosphoglycerate mutase-like"/>
    <property type="match status" value="1"/>
</dbReference>
<evidence type="ECO:0008006" key="7">
    <source>
        <dbReference type="Google" id="ProtNLM"/>
    </source>
</evidence>
<proteinExistence type="inferred from homology"/>
<dbReference type="FunFam" id="3.40.50.1240:FF:000066">
    <property type="entry name" value="Phosphoglycerate mutase-like protein 1"/>
    <property type="match status" value="1"/>
</dbReference>
<evidence type="ECO:0000256" key="3">
    <source>
        <dbReference type="SAM" id="MobiDB-lite"/>
    </source>
</evidence>
<dbReference type="AlphaFoldDB" id="A0A1Z5RB99"/>
<evidence type="ECO:0000256" key="1">
    <source>
        <dbReference type="ARBA" id="ARBA00038362"/>
    </source>
</evidence>
<dbReference type="InterPro" id="IPR029033">
    <property type="entry name" value="His_PPase_superfam"/>
</dbReference>
<accession>A0A1Z5RB99</accession>
<feature type="signal peptide" evidence="4">
    <location>
        <begin position="1"/>
        <end position="19"/>
    </location>
</feature>
<dbReference type="InterPro" id="IPR050275">
    <property type="entry name" value="PGM_Phosphatase"/>
</dbReference>
<dbReference type="PANTHER" id="PTHR48100">
    <property type="entry name" value="BROAD-SPECIFICITY PHOSPHATASE YOR283W-RELATED"/>
    <property type="match status" value="1"/>
</dbReference>
<evidence type="ECO:0000313" key="5">
    <source>
        <dbReference type="EMBL" id="OQU81043.1"/>
    </source>
</evidence>
<evidence type="ECO:0000313" key="6">
    <source>
        <dbReference type="Proteomes" id="UP000000768"/>
    </source>
</evidence>
<dbReference type="Gramene" id="OQU81043">
    <property type="protein sequence ID" value="OQU81043"/>
    <property type="gene ID" value="SORBI_3006G002000"/>
</dbReference>
<evidence type="ECO:0000256" key="4">
    <source>
        <dbReference type="SAM" id="SignalP"/>
    </source>
</evidence>
<gene>
    <name evidence="5" type="ORF">SORBI_3006G002000</name>
</gene>
<dbReference type="Proteomes" id="UP000000768">
    <property type="component" value="Chromosome 6"/>
</dbReference>
<evidence type="ECO:0000256" key="2">
    <source>
        <dbReference type="ARBA" id="ARBA00059109"/>
    </source>
</evidence>
<feature type="region of interest" description="Disordered" evidence="3">
    <location>
        <begin position="26"/>
        <end position="46"/>
    </location>
</feature>
<keyword evidence="4" id="KW-0732">Signal</keyword>
<organism evidence="5 6">
    <name type="scientific">Sorghum bicolor</name>
    <name type="common">Sorghum</name>
    <name type="synonym">Sorghum vulgare</name>
    <dbReference type="NCBI Taxonomy" id="4558"/>
    <lineage>
        <taxon>Eukaryota</taxon>
        <taxon>Viridiplantae</taxon>
        <taxon>Streptophyta</taxon>
        <taxon>Embryophyta</taxon>
        <taxon>Tracheophyta</taxon>
        <taxon>Spermatophyta</taxon>
        <taxon>Magnoliopsida</taxon>
        <taxon>Liliopsida</taxon>
        <taxon>Poales</taxon>
        <taxon>Poaceae</taxon>
        <taxon>PACMAD clade</taxon>
        <taxon>Panicoideae</taxon>
        <taxon>Andropogonodae</taxon>
        <taxon>Andropogoneae</taxon>
        <taxon>Sorghinae</taxon>
        <taxon>Sorghum</taxon>
    </lineage>
</organism>
<dbReference type="InParanoid" id="A0A1Z5RB99"/>
<protein>
    <recommendedName>
        <fullName evidence="7">Phosphoglycerate mutase-like protein</fullName>
    </recommendedName>
</protein>
<dbReference type="ExpressionAtlas" id="A0A1Z5RB99">
    <property type="expression patterns" value="baseline and differential"/>
</dbReference>
<dbReference type="CDD" id="cd07067">
    <property type="entry name" value="HP_PGM_like"/>
    <property type="match status" value="1"/>
</dbReference>
<dbReference type="EMBL" id="CM000765">
    <property type="protein sequence ID" value="OQU81043.1"/>
    <property type="molecule type" value="Genomic_DNA"/>
</dbReference>
<dbReference type="GO" id="GO:0016791">
    <property type="term" value="F:phosphatase activity"/>
    <property type="evidence" value="ECO:0000318"/>
    <property type="project" value="GO_Central"/>
</dbReference>
<dbReference type="GO" id="GO:0005737">
    <property type="term" value="C:cytoplasm"/>
    <property type="evidence" value="ECO:0000318"/>
    <property type="project" value="GO_Central"/>
</dbReference>
<reference evidence="6" key="2">
    <citation type="journal article" date="2018" name="Plant J.">
        <title>The Sorghum bicolor reference genome: improved assembly, gene annotations, a transcriptome atlas, and signatures of genome organization.</title>
        <authorList>
            <person name="McCormick R.F."/>
            <person name="Truong S.K."/>
            <person name="Sreedasyam A."/>
            <person name="Jenkins J."/>
            <person name="Shu S."/>
            <person name="Sims D."/>
            <person name="Kennedy M."/>
            <person name="Amirebrahimi M."/>
            <person name="Weers B.D."/>
            <person name="McKinley B."/>
            <person name="Mattison A."/>
            <person name="Morishige D.T."/>
            <person name="Grimwood J."/>
            <person name="Schmutz J."/>
            <person name="Mullet J.E."/>
        </authorList>
    </citation>
    <scope>NUCLEOTIDE SEQUENCE [LARGE SCALE GENOMIC DNA]</scope>
    <source>
        <strain evidence="6">cv. BTx623</strain>
    </source>
</reference>
<dbReference type="Pfam" id="PF00300">
    <property type="entry name" value="His_Phos_1"/>
    <property type="match status" value="1"/>
</dbReference>
<sequence>MSSRVIHLLLLCSTTTTTTVPGGGPAAAAAAAAGAPPPSSSSSSVRVRVQVGLPPGRRAKSRLVLPPRCASSAGMEPGATTALYPLHRCKTIYLVRHAQGIHNVAGEKDFGAYMSHDLFDAQLTPLGWSQVDGLREHVKKSGLAEKIELVISSPLLRTMQTAVGVFGGEKYTDGVNAPPLMVENAGHSGRPAVSSLNCPPFIAVETCREHLGVHPCDKRRSITEYRPLFPAIDFSLIENDEDVLWEPDVREANEAVALRGMKFMDWLWTREEKEIAIVSHSGFLFHTLSMYSKECHPTIRDEVSKQCAAFSYSRKRSLNIYKWFRRRFANCELRSMVLVDRSMLGSYSPRFNYPGKIPAGLDLPSDIADKKLVEEAEKN</sequence>
<feature type="compositionally biased region" description="Low complexity" evidence="3">
    <location>
        <begin position="26"/>
        <end position="45"/>
    </location>
</feature>